<accession>B4CUB1</accession>
<feature type="transmembrane region" description="Helical" evidence="6">
    <location>
        <begin position="155"/>
        <end position="175"/>
    </location>
</feature>
<dbReference type="GO" id="GO:0016787">
    <property type="term" value="F:hydrolase activity"/>
    <property type="evidence" value="ECO:0007669"/>
    <property type="project" value="UniProtKB-KW"/>
</dbReference>
<dbReference type="eggNOG" id="COG1172">
    <property type="taxonomic scope" value="Bacteria"/>
</dbReference>
<evidence type="ECO:0000256" key="1">
    <source>
        <dbReference type="ARBA" id="ARBA00004651"/>
    </source>
</evidence>
<keyword evidence="8" id="KW-1185">Reference proteome</keyword>
<dbReference type="InterPro" id="IPR001851">
    <property type="entry name" value="ABC_transp_permease"/>
</dbReference>
<evidence type="ECO:0000256" key="2">
    <source>
        <dbReference type="ARBA" id="ARBA00022475"/>
    </source>
</evidence>
<feature type="transmembrane region" description="Helical" evidence="6">
    <location>
        <begin position="196"/>
        <end position="222"/>
    </location>
</feature>
<keyword evidence="5 6" id="KW-0472">Membrane</keyword>
<feature type="transmembrane region" description="Helical" evidence="6">
    <location>
        <begin position="111"/>
        <end position="131"/>
    </location>
</feature>
<feature type="transmembrane region" description="Helical" evidence="6">
    <location>
        <begin position="66"/>
        <end position="99"/>
    </location>
</feature>
<dbReference type="PANTHER" id="PTHR32196">
    <property type="entry name" value="ABC TRANSPORTER PERMEASE PROTEIN YPHD-RELATED-RELATED"/>
    <property type="match status" value="1"/>
</dbReference>
<gene>
    <name evidence="7" type="ORF">CfE428DRAFT_0274</name>
</gene>
<dbReference type="GO" id="GO:0022857">
    <property type="term" value="F:transmembrane transporter activity"/>
    <property type="evidence" value="ECO:0007669"/>
    <property type="project" value="InterPro"/>
</dbReference>
<dbReference type="EMBL" id="ABVL01000001">
    <property type="protein sequence ID" value="EDY22149.1"/>
    <property type="molecule type" value="Genomic_DNA"/>
</dbReference>
<evidence type="ECO:0000256" key="6">
    <source>
        <dbReference type="SAM" id="Phobius"/>
    </source>
</evidence>
<dbReference type="STRING" id="497964.CfE428DRAFT_0274"/>
<feature type="transmembrane region" description="Helical" evidence="6">
    <location>
        <begin position="41"/>
        <end position="60"/>
    </location>
</feature>
<protein>
    <submittedName>
        <fullName evidence="7">Monosaccharide-transporting ATPase</fullName>
        <ecNumber evidence="7">3.6.3.17</ecNumber>
    </submittedName>
</protein>
<proteinExistence type="predicted"/>
<sequence precursor="true">MKNCKAILPLLGAAVLLLAIFRALAPAFLSGSNLLDLAQQISVNAILAFGMTLVILSGGIDLSVGALLALGGTAAAAILPAGGFIAALAAGIGVGALFGLGNGLVTARTRIPPFIVTLATMLVARGCALRFNEGRPMSIALTQETFLALGNSRCAGVPLPAIFMGALFVLGSGLLHRTRYGQHLYAMGGSREAARFTGIGVARVEVIAYVLCGALAGVAGLIQTAQLYSAEPASGQGFELNAIAAAAVGGASFKGGRGTMLGTLLGAIIIGILDKGLNQAGVHFSFQYMVKGAVILAAVGSDVWRRKETR</sequence>
<dbReference type="RefSeq" id="WP_006977601.1">
    <property type="nucleotide sequence ID" value="NZ_ABVL01000001.1"/>
</dbReference>
<feature type="transmembrane region" description="Helical" evidence="6">
    <location>
        <begin position="6"/>
        <end position="29"/>
    </location>
</feature>
<keyword evidence="3 6" id="KW-0812">Transmembrane</keyword>
<name>B4CUB1_9BACT</name>
<dbReference type="InParanoid" id="B4CUB1"/>
<dbReference type="EC" id="3.6.3.17" evidence="7"/>
<evidence type="ECO:0000313" key="8">
    <source>
        <dbReference type="Proteomes" id="UP000005824"/>
    </source>
</evidence>
<evidence type="ECO:0000313" key="7">
    <source>
        <dbReference type="EMBL" id="EDY22149.1"/>
    </source>
</evidence>
<dbReference type="AlphaFoldDB" id="B4CUB1"/>
<dbReference type="Proteomes" id="UP000005824">
    <property type="component" value="Unassembled WGS sequence"/>
</dbReference>
<dbReference type="Pfam" id="PF02653">
    <property type="entry name" value="BPD_transp_2"/>
    <property type="match status" value="1"/>
</dbReference>
<keyword evidence="4 6" id="KW-1133">Transmembrane helix</keyword>
<reference evidence="7 8" key="1">
    <citation type="journal article" date="2011" name="J. Bacteriol.">
        <title>Genome sequence of Chthoniobacter flavus Ellin428, an aerobic heterotrophic soil bacterium.</title>
        <authorList>
            <person name="Kant R."/>
            <person name="van Passel M.W."/>
            <person name="Palva A."/>
            <person name="Lucas S."/>
            <person name="Lapidus A."/>
            <person name="Glavina Del Rio T."/>
            <person name="Dalin E."/>
            <person name="Tice H."/>
            <person name="Bruce D."/>
            <person name="Goodwin L."/>
            <person name="Pitluck S."/>
            <person name="Larimer F.W."/>
            <person name="Land M.L."/>
            <person name="Hauser L."/>
            <person name="Sangwan P."/>
            <person name="de Vos W.M."/>
            <person name="Janssen P.H."/>
            <person name="Smidt H."/>
        </authorList>
    </citation>
    <scope>NUCLEOTIDE SEQUENCE [LARGE SCALE GENOMIC DNA]</scope>
    <source>
        <strain evidence="7 8">Ellin428</strain>
    </source>
</reference>
<keyword evidence="7" id="KW-0378">Hydrolase</keyword>
<comment type="subcellular location">
    <subcellularLocation>
        <location evidence="1">Cell membrane</location>
        <topology evidence="1">Multi-pass membrane protein</topology>
    </subcellularLocation>
</comment>
<dbReference type="GO" id="GO:0005886">
    <property type="term" value="C:plasma membrane"/>
    <property type="evidence" value="ECO:0007669"/>
    <property type="project" value="UniProtKB-SubCell"/>
</dbReference>
<comment type="caution">
    <text evidence="7">The sequence shown here is derived from an EMBL/GenBank/DDBJ whole genome shotgun (WGS) entry which is preliminary data.</text>
</comment>
<keyword evidence="2" id="KW-1003">Cell membrane</keyword>
<dbReference type="CDD" id="cd06579">
    <property type="entry name" value="TM_PBP1_transp_AraH_like"/>
    <property type="match status" value="1"/>
</dbReference>
<evidence type="ECO:0000256" key="4">
    <source>
        <dbReference type="ARBA" id="ARBA00022989"/>
    </source>
</evidence>
<evidence type="ECO:0000256" key="5">
    <source>
        <dbReference type="ARBA" id="ARBA00023136"/>
    </source>
</evidence>
<dbReference type="FunCoup" id="B4CUB1">
    <property type="interactions" value="135"/>
</dbReference>
<organism evidence="7 8">
    <name type="scientific">Chthoniobacter flavus Ellin428</name>
    <dbReference type="NCBI Taxonomy" id="497964"/>
    <lineage>
        <taxon>Bacteria</taxon>
        <taxon>Pseudomonadati</taxon>
        <taxon>Verrucomicrobiota</taxon>
        <taxon>Spartobacteria</taxon>
        <taxon>Chthoniobacterales</taxon>
        <taxon>Chthoniobacteraceae</taxon>
        <taxon>Chthoniobacter</taxon>
    </lineage>
</organism>
<evidence type="ECO:0000256" key="3">
    <source>
        <dbReference type="ARBA" id="ARBA00022692"/>
    </source>
</evidence>